<reference evidence="1" key="1">
    <citation type="journal article" date="2021" name="bioRxiv">
        <title>Whole Genome Assembly and Annotation of Northern Wild Rice, Zizania palustris L., Supports a Whole Genome Duplication in the Zizania Genus.</title>
        <authorList>
            <person name="Haas M."/>
            <person name="Kono T."/>
            <person name="Macchietto M."/>
            <person name="Millas R."/>
            <person name="McGilp L."/>
            <person name="Shao M."/>
            <person name="Duquette J."/>
            <person name="Hirsch C.N."/>
            <person name="Kimball J."/>
        </authorList>
    </citation>
    <scope>NUCLEOTIDE SEQUENCE</scope>
    <source>
        <tissue evidence="1">Fresh leaf tissue</tissue>
    </source>
</reference>
<keyword evidence="2" id="KW-1185">Reference proteome</keyword>
<name>A0A8J6BYD9_ZIZPA</name>
<proteinExistence type="predicted"/>
<accession>A0A8J6BYD9</accession>
<dbReference type="EMBL" id="JAAALK010000079">
    <property type="protein sequence ID" value="KAG8099059.1"/>
    <property type="molecule type" value="Genomic_DNA"/>
</dbReference>
<dbReference type="OrthoDB" id="248320at2759"/>
<protein>
    <submittedName>
        <fullName evidence="1">Uncharacterized protein</fullName>
    </submittedName>
</protein>
<dbReference type="AlphaFoldDB" id="A0A8J6BYD9"/>
<gene>
    <name evidence="1" type="ORF">GUJ93_ZPchr0013g37864</name>
</gene>
<evidence type="ECO:0000313" key="1">
    <source>
        <dbReference type="EMBL" id="KAG8099059.1"/>
    </source>
</evidence>
<evidence type="ECO:0000313" key="2">
    <source>
        <dbReference type="Proteomes" id="UP000729402"/>
    </source>
</evidence>
<organism evidence="1 2">
    <name type="scientific">Zizania palustris</name>
    <name type="common">Northern wild rice</name>
    <dbReference type="NCBI Taxonomy" id="103762"/>
    <lineage>
        <taxon>Eukaryota</taxon>
        <taxon>Viridiplantae</taxon>
        <taxon>Streptophyta</taxon>
        <taxon>Embryophyta</taxon>
        <taxon>Tracheophyta</taxon>
        <taxon>Spermatophyta</taxon>
        <taxon>Magnoliopsida</taxon>
        <taxon>Liliopsida</taxon>
        <taxon>Poales</taxon>
        <taxon>Poaceae</taxon>
        <taxon>BOP clade</taxon>
        <taxon>Oryzoideae</taxon>
        <taxon>Oryzeae</taxon>
        <taxon>Zizaniinae</taxon>
        <taxon>Zizania</taxon>
    </lineage>
</organism>
<reference evidence="1" key="2">
    <citation type="submission" date="2021-02" db="EMBL/GenBank/DDBJ databases">
        <authorList>
            <person name="Kimball J.A."/>
            <person name="Haas M.W."/>
            <person name="Macchietto M."/>
            <person name="Kono T."/>
            <person name="Duquette J."/>
            <person name="Shao M."/>
        </authorList>
    </citation>
    <scope>NUCLEOTIDE SEQUENCE</scope>
    <source>
        <tissue evidence="1">Fresh leaf tissue</tissue>
    </source>
</reference>
<comment type="caution">
    <text evidence="1">The sequence shown here is derived from an EMBL/GenBank/DDBJ whole genome shotgun (WGS) entry which is preliminary data.</text>
</comment>
<sequence>MQFFSVSSLLTDKSETTIQHEIIVTGYVDRSLASLGPQKTTVKRLAQQQCHKISSDLPFRSNKKIFDSQMAAISKEKSSGSPTIHVKYCMRNKAVGIPAQHIV</sequence>
<dbReference type="Proteomes" id="UP000729402">
    <property type="component" value="Unassembled WGS sequence"/>
</dbReference>